<evidence type="ECO:0000313" key="2">
    <source>
        <dbReference type="EMBL" id="PRP78486.1"/>
    </source>
</evidence>
<name>A0A2P6N3F8_9EUKA</name>
<comment type="caution">
    <text evidence="2">The sequence shown here is derived from an EMBL/GenBank/DDBJ whole genome shotgun (WGS) entry which is preliminary data.</text>
</comment>
<dbReference type="InParanoid" id="A0A2P6N3F8"/>
<feature type="region of interest" description="Disordered" evidence="1">
    <location>
        <begin position="468"/>
        <end position="491"/>
    </location>
</feature>
<accession>A0A2P6N3F8</accession>
<proteinExistence type="predicted"/>
<evidence type="ECO:0000313" key="3">
    <source>
        <dbReference type="Proteomes" id="UP000241769"/>
    </source>
</evidence>
<reference evidence="2 3" key="1">
    <citation type="journal article" date="2018" name="Genome Biol. Evol.">
        <title>Multiple Roots of Fruiting Body Formation in Amoebozoa.</title>
        <authorList>
            <person name="Hillmann F."/>
            <person name="Forbes G."/>
            <person name="Novohradska S."/>
            <person name="Ferling I."/>
            <person name="Riege K."/>
            <person name="Groth M."/>
            <person name="Westermann M."/>
            <person name="Marz M."/>
            <person name="Spaller T."/>
            <person name="Winckler T."/>
            <person name="Schaap P."/>
            <person name="Glockner G."/>
        </authorList>
    </citation>
    <scope>NUCLEOTIDE SEQUENCE [LARGE SCALE GENOMIC DNA]</scope>
    <source>
        <strain evidence="2 3">Jena</strain>
    </source>
</reference>
<sequence length="525" mass="58755">MVQLSDKRYVVVTAKRAKRNAPAQPTSFYNASNAILTGDVLPLSSPVSIPFSPCSSSYLSPPLSPCVDRSWTKQKFLADTNSVYCYVYQGAFLPSGSSDGFKWKSSCNVSSQGVCQHTRRRRRVMWSDEAPGMCAIEFRHCSHCGNTESEKLMSPEDIDWTEIMDHICKKGNRRLLQTMEELSAQFELMTRRDPPPVVDEPAHVLSYVNGILDNWAIQYHSNGHLIRFFRLVVKWCIEKACLYRLGRNHCILKDSSLCLTEAEANEGMWTSGNLYTPPACLLNHKVVRQALLLLVTITALYNKYKLRHKVPGCQGWLGCFYNRSNVFTFQRPRTGNVATPTSAHIFLIPTLFQILGPYSTVLSPYRSRPFAVGHNSSHPQDLVRIFSPIIATSNSLKMPYTATHPNRGLLNGLIQQHRTNGYDITFRGKAAPRILTDTTVEDATIDVWYAAAQANTDADWEGLRDAIVPPPAQTNPAVSPGPLWGSTGLSGSSSHSGGPECRFGCVLQLKDFWLRKYQTELINRS</sequence>
<dbReference type="Proteomes" id="UP000241769">
    <property type="component" value="Unassembled WGS sequence"/>
</dbReference>
<gene>
    <name evidence="2" type="ORF">PROFUN_13561</name>
</gene>
<feature type="compositionally biased region" description="Low complexity" evidence="1">
    <location>
        <begin position="480"/>
        <end position="491"/>
    </location>
</feature>
<organism evidence="2 3">
    <name type="scientific">Planoprotostelium fungivorum</name>
    <dbReference type="NCBI Taxonomy" id="1890364"/>
    <lineage>
        <taxon>Eukaryota</taxon>
        <taxon>Amoebozoa</taxon>
        <taxon>Evosea</taxon>
        <taxon>Variosea</taxon>
        <taxon>Cavosteliida</taxon>
        <taxon>Cavosteliaceae</taxon>
        <taxon>Planoprotostelium</taxon>
    </lineage>
</organism>
<protein>
    <submittedName>
        <fullName evidence="2">Uncharacterized protein</fullName>
    </submittedName>
</protein>
<evidence type="ECO:0000256" key="1">
    <source>
        <dbReference type="SAM" id="MobiDB-lite"/>
    </source>
</evidence>
<keyword evidence="3" id="KW-1185">Reference proteome</keyword>
<dbReference type="AlphaFoldDB" id="A0A2P6N3F8"/>
<dbReference type="EMBL" id="MDYQ01000220">
    <property type="protein sequence ID" value="PRP78486.1"/>
    <property type="molecule type" value="Genomic_DNA"/>
</dbReference>